<dbReference type="OrthoDB" id="5336357at2759"/>
<reference evidence="2" key="1">
    <citation type="submission" date="2021-07" db="EMBL/GenBank/DDBJ databases">
        <authorList>
            <person name="Durling M."/>
        </authorList>
    </citation>
    <scope>NUCLEOTIDE SEQUENCE</scope>
</reference>
<dbReference type="EMBL" id="CAJVRM010000032">
    <property type="protein sequence ID" value="CAG8972011.1"/>
    <property type="molecule type" value="Genomic_DNA"/>
</dbReference>
<protein>
    <submittedName>
        <fullName evidence="2">Uncharacterized protein</fullName>
    </submittedName>
</protein>
<evidence type="ECO:0000256" key="1">
    <source>
        <dbReference type="SAM" id="MobiDB-lite"/>
    </source>
</evidence>
<proteinExistence type="predicted"/>
<dbReference type="AlphaFoldDB" id="A0A9N9LG64"/>
<organism evidence="2 3">
    <name type="scientific">Hymenoscyphus albidus</name>
    <dbReference type="NCBI Taxonomy" id="595503"/>
    <lineage>
        <taxon>Eukaryota</taxon>
        <taxon>Fungi</taxon>
        <taxon>Dikarya</taxon>
        <taxon>Ascomycota</taxon>
        <taxon>Pezizomycotina</taxon>
        <taxon>Leotiomycetes</taxon>
        <taxon>Helotiales</taxon>
        <taxon>Helotiaceae</taxon>
        <taxon>Hymenoscyphus</taxon>
    </lineage>
</organism>
<feature type="region of interest" description="Disordered" evidence="1">
    <location>
        <begin position="39"/>
        <end position="66"/>
    </location>
</feature>
<feature type="compositionally biased region" description="Basic and acidic residues" evidence="1">
    <location>
        <begin position="57"/>
        <end position="66"/>
    </location>
</feature>
<accession>A0A9N9LG64</accession>
<feature type="region of interest" description="Disordered" evidence="1">
    <location>
        <begin position="1"/>
        <end position="25"/>
    </location>
</feature>
<sequence length="224" mass="24448">MILKRKRSDSEISCGSSLLSSPSNPNSMAIDNFQLSPNRIATPSLFPSRTRKRHRDNRPSETEVHQHTLSLLFSAQQNPQSTFQQSTSHFNLPAVESLPSTNQPAQRSNLHSFWAIPGGPRQESPGSNFSSSTNTPMTSSANNMFFLSSNCEDCDASLSTENSPDAMDVDMMDSGNGEDFACTGCRKMVCHGCAVSNLGAERKCLMCAGKKKQWVGGLGWVDSY</sequence>
<dbReference type="Proteomes" id="UP000701801">
    <property type="component" value="Unassembled WGS sequence"/>
</dbReference>
<keyword evidence="3" id="KW-1185">Reference proteome</keyword>
<feature type="compositionally biased region" description="Low complexity" evidence="1">
    <location>
        <begin position="16"/>
        <end position="25"/>
    </location>
</feature>
<evidence type="ECO:0000313" key="2">
    <source>
        <dbReference type="EMBL" id="CAG8972011.1"/>
    </source>
</evidence>
<gene>
    <name evidence="2" type="ORF">HYALB_00008296</name>
</gene>
<comment type="caution">
    <text evidence="2">The sequence shown here is derived from an EMBL/GenBank/DDBJ whole genome shotgun (WGS) entry which is preliminary data.</text>
</comment>
<name>A0A9N9LG64_9HELO</name>
<evidence type="ECO:0000313" key="3">
    <source>
        <dbReference type="Proteomes" id="UP000701801"/>
    </source>
</evidence>